<keyword evidence="5 10" id="KW-0489">Methyltransferase</keyword>
<keyword evidence="3 10" id="KW-0963">Cytoplasm</keyword>
<dbReference type="GO" id="GO:0005737">
    <property type="term" value="C:cytoplasm"/>
    <property type="evidence" value="ECO:0007669"/>
    <property type="project" value="UniProtKB-SubCell"/>
</dbReference>
<evidence type="ECO:0000313" key="14">
    <source>
        <dbReference type="Proteomes" id="UP000176221"/>
    </source>
</evidence>
<evidence type="ECO:0000256" key="1">
    <source>
        <dbReference type="ARBA" id="ARBA00004496"/>
    </source>
</evidence>
<dbReference type="InterPro" id="IPR046887">
    <property type="entry name" value="RsmE_PUA-like"/>
</dbReference>
<dbReference type="PANTHER" id="PTHR30027">
    <property type="entry name" value="RIBOSOMAL RNA SMALL SUBUNIT METHYLTRANSFERASE E"/>
    <property type="match status" value="1"/>
</dbReference>
<dbReference type="Proteomes" id="UP000176221">
    <property type="component" value="Unassembled WGS sequence"/>
</dbReference>
<dbReference type="AlphaFoldDB" id="A0A1G2NH52"/>
<dbReference type="InterPro" id="IPR029026">
    <property type="entry name" value="tRNA_m1G_MTases_N"/>
</dbReference>
<evidence type="ECO:0000256" key="3">
    <source>
        <dbReference type="ARBA" id="ARBA00022490"/>
    </source>
</evidence>
<dbReference type="InterPro" id="IPR029028">
    <property type="entry name" value="Alpha/beta_knot_MTases"/>
</dbReference>
<dbReference type="PANTHER" id="PTHR30027:SF3">
    <property type="entry name" value="16S RRNA (URACIL(1498)-N(3))-METHYLTRANSFERASE"/>
    <property type="match status" value="1"/>
</dbReference>
<keyword evidence="4 10" id="KW-0698">rRNA processing</keyword>
<reference evidence="13 14" key="1">
    <citation type="journal article" date="2016" name="Nat. Commun.">
        <title>Thousands of microbial genomes shed light on interconnected biogeochemical processes in an aquifer system.</title>
        <authorList>
            <person name="Anantharaman K."/>
            <person name="Brown C.T."/>
            <person name="Hug L.A."/>
            <person name="Sharon I."/>
            <person name="Castelle C.J."/>
            <person name="Probst A.J."/>
            <person name="Thomas B.C."/>
            <person name="Singh A."/>
            <person name="Wilkins M.J."/>
            <person name="Karaoz U."/>
            <person name="Brodie E.L."/>
            <person name="Williams K.H."/>
            <person name="Hubbard S.S."/>
            <person name="Banfield J.F."/>
        </authorList>
    </citation>
    <scope>NUCLEOTIDE SEQUENCE [LARGE SCALE GENOMIC DNA]</scope>
</reference>
<dbReference type="GO" id="GO:0070475">
    <property type="term" value="P:rRNA base methylation"/>
    <property type="evidence" value="ECO:0007669"/>
    <property type="project" value="TreeGrafter"/>
</dbReference>
<organism evidence="13 14">
    <name type="scientific">Candidatus Taylorbacteria bacterium RIFCSPLOWO2_01_FULL_45_15b</name>
    <dbReference type="NCBI Taxonomy" id="1802319"/>
    <lineage>
        <taxon>Bacteria</taxon>
        <taxon>Candidatus Tayloriibacteriota</taxon>
    </lineage>
</organism>
<evidence type="ECO:0000256" key="9">
    <source>
        <dbReference type="ARBA" id="ARBA00047944"/>
    </source>
</evidence>
<comment type="similarity">
    <text evidence="2 10">Belongs to the RNA methyltransferase RsmE family.</text>
</comment>
<dbReference type="EMBL" id="MHRX01000008">
    <property type="protein sequence ID" value="OHA34721.1"/>
    <property type="molecule type" value="Genomic_DNA"/>
</dbReference>
<dbReference type="Gene3D" id="3.40.1280.10">
    <property type="match status" value="1"/>
</dbReference>
<comment type="function">
    <text evidence="8 10">Specifically methylates the N3 position of the uracil ring of uridine 1498 (m3U1498) in 16S rRNA. Acts on the fully assembled 30S ribosomal subunit.</text>
</comment>
<evidence type="ECO:0000256" key="10">
    <source>
        <dbReference type="PIRNR" id="PIRNR015601"/>
    </source>
</evidence>
<evidence type="ECO:0000256" key="6">
    <source>
        <dbReference type="ARBA" id="ARBA00022679"/>
    </source>
</evidence>
<proteinExistence type="inferred from homology"/>
<dbReference type="PIRSF" id="PIRSF015601">
    <property type="entry name" value="MTase_slr0722"/>
    <property type="match status" value="1"/>
</dbReference>
<feature type="domain" description="Ribosomal RNA small subunit methyltransferase E PUA-like" evidence="12">
    <location>
        <begin position="31"/>
        <end position="68"/>
    </location>
</feature>
<evidence type="ECO:0000256" key="2">
    <source>
        <dbReference type="ARBA" id="ARBA00005528"/>
    </source>
</evidence>
<keyword evidence="7 10" id="KW-0949">S-adenosyl-L-methionine</keyword>
<evidence type="ECO:0000256" key="5">
    <source>
        <dbReference type="ARBA" id="ARBA00022603"/>
    </source>
</evidence>
<evidence type="ECO:0000259" key="12">
    <source>
        <dbReference type="Pfam" id="PF20260"/>
    </source>
</evidence>
<accession>A0A1G2NH52</accession>
<dbReference type="Pfam" id="PF04452">
    <property type="entry name" value="Methyltrans_RNA"/>
    <property type="match status" value="1"/>
</dbReference>
<dbReference type="SUPFAM" id="SSF75217">
    <property type="entry name" value="alpha/beta knot"/>
    <property type="match status" value="1"/>
</dbReference>
<dbReference type="SUPFAM" id="SSF88697">
    <property type="entry name" value="PUA domain-like"/>
    <property type="match status" value="1"/>
</dbReference>
<dbReference type="STRING" id="1802319.A2928_03775"/>
<dbReference type="InterPro" id="IPR006700">
    <property type="entry name" value="RsmE"/>
</dbReference>
<comment type="caution">
    <text evidence="13">The sequence shown here is derived from an EMBL/GenBank/DDBJ whole genome shotgun (WGS) entry which is preliminary data.</text>
</comment>
<gene>
    <name evidence="13" type="ORF">A2928_03775</name>
</gene>
<sequence length="231" mass="26402">MKIHRFYISPEKAEIEAKFKVDDSELYNQFRNVLRFTAGTEVVLFDGSGFEYKAQVVEMSRGSVHFKVSGRKKGWVPEKNISLYQAMVKKDKCEWIAEKATEIGVEKIYFFVSERSEKKGLDMRRVEKKIIEAAEQSGRVTIPKVRFVENFEKALSESRNPILFHTIGVLLKEREELKMKIADLFVGPEGGWTEKEVETTLKQGIPVVTLGEQILRAETAAIATLSVLMFS</sequence>
<comment type="catalytic activity">
    <reaction evidence="9 10">
        <text>uridine(1498) in 16S rRNA + S-adenosyl-L-methionine = N(3)-methyluridine(1498) in 16S rRNA + S-adenosyl-L-homocysteine + H(+)</text>
        <dbReference type="Rhea" id="RHEA:42920"/>
        <dbReference type="Rhea" id="RHEA-COMP:10283"/>
        <dbReference type="Rhea" id="RHEA-COMP:10284"/>
        <dbReference type="ChEBI" id="CHEBI:15378"/>
        <dbReference type="ChEBI" id="CHEBI:57856"/>
        <dbReference type="ChEBI" id="CHEBI:59789"/>
        <dbReference type="ChEBI" id="CHEBI:65315"/>
        <dbReference type="ChEBI" id="CHEBI:74502"/>
        <dbReference type="EC" id="2.1.1.193"/>
    </reaction>
</comment>
<feature type="domain" description="Ribosomal RNA small subunit methyltransferase E methyltransferase" evidence="11">
    <location>
        <begin position="80"/>
        <end position="229"/>
    </location>
</feature>
<protein>
    <recommendedName>
        <fullName evidence="10">Ribosomal RNA small subunit methyltransferase E</fullName>
        <ecNumber evidence="10">2.1.1.193</ecNumber>
    </recommendedName>
</protein>
<evidence type="ECO:0000256" key="8">
    <source>
        <dbReference type="ARBA" id="ARBA00025699"/>
    </source>
</evidence>
<keyword evidence="6 10" id="KW-0808">Transferase</keyword>
<dbReference type="CDD" id="cd18084">
    <property type="entry name" value="RsmE-like"/>
    <property type="match status" value="1"/>
</dbReference>
<evidence type="ECO:0000256" key="7">
    <source>
        <dbReference type="ARBA" id="ARBA00022691"/>
    </source>
</evidence>
<comment type="subcellular location">
    <subcellularLocation>
        <location evidence="1 10">Cytoplasm</location>
    </subcellularLocation>
</comment>
<name>A0A1G2NH52_9BACT</name>
<evidence type="ECO:0000313" key="13">
    <source>
        <dbReference type="EMBL" id="OHA34721.1"/>
    </source>
</evidence>
<dbReference type="EC" id="2.1.1.193" evidence="10"/>
<dbReference type="InterPro" id="IPR046886">
    <property type="entry name" value="RsmE_MTase_dom"/>
</dbReference>
<evidence type="ECO:0000259" key="11">
    <source>
        <dbReference type="Pfam" id="PF04452"/>
    </source>
</evidence>
<dbReference type="Pfam" id="PF20260">
    <property type="entry name" value="PUA_4"/>
    <property type="match status" value="1"/>
</dbReference>
<dbReference type="GO" id="GO:0070042">
    <property type="term" value="F:rRNA (uridine-N3-)-methyltransferase activity"/>
    <property type="evidence" value="ECO:0007669"/>
    <property type="project" value="TreeGrafter"/>
</dbReference>
<dbReference type="InterPro" id="IPR015947">
    <property type="entry name" value="PUA-like_sf"/>
</dbReference>
<dbReference type="NCBIfam" id="TIGR00046">
    <property type="entry name" value="RsmE family RNA methyltransferase"/>
    <property type="match status" value="1"/>
</dbReference>
<evidence type="ECO:0000256" key="4">
    <source>
        <dbReference type="ARBA" id="ARBA00022552"/>
    </source>
</evidence>